<name>A0A9D1XBK9_9FIRM</name>
<dbReference type="PANTHER" id="PTHR43235">
    <property type="entry name" value="GLUTAMINE AMIDOTRANSFERASE PB2B2.05-RELATED"/>
    <property type="match status" value="1"/>
</dbReference>
<reference evidence="1" key="2">
    <citation type="submission" date="2021-04" db="EMBL/GenBank/DDBJ databases">
        <authorList>
            <person name="Gilroy R."/>
        </authorList>
    </citation>
    <scope>NUCLEOTIDE SEQUENCE</scope>
    <source>
        <strain evidence="1">CHK183-1962</strain>
    </source>
</reference>
<keyword evidence="1" id="KW-0378">Hydrolase</keyword>
<evidence type="ECO:0000313" key="2">
    <source>
        <dbReference type="Proteomes" id="UP000886890"/>
    </source>
</evidence>
<dbReference type="EMBL" id="DXEK01000016">
    <property type="protein sequence ID" value="HIX76215.1"/>
    <property type="molecule type" value="Genomic_DNA"/>
</dbReference>
<dbReference type="SUPFAM" id="SSF52317">
    <property type="entry name" value="Class I glutamine amidotransferase-like"/>
    <property type="match status" value="1"/>
</dbReference>
<dbReference type="InterPro" id="IPR011697">
    <property type="entry name" value="Peptidase_C26"/>
</dbReference>
<reference evidence="1" key="1">
    <citation type="journal article" date="2021" name="PeerJ">
        <title>Extensive microbial diversity within the chicken gut microbiome revealed by metagenomics and culture.</title>
        <authorList>
            <person name="Gilroy R."/>
            <person name="Ravi A."/>
            <person name="Getino M."/>
            <person name="Pursley I."/>
            <person name="Horton D.L."/>
            <person name="Alikhan N.F."/>
            <person name="Baker D."/>
            <person name="Gharbi K."/>
            <person name="Hall N."/>
            <person name="Watson M."/>
            <person name="Adriaenssens E.M."/>
            <person name="Foster-Nyarko E."/>
            <person name="Jarju S."/>
            <person name="Secka A."/>
            <person name="Antonio M."/>
            <person name="Oren A."/>
            <person name="Chaudhuri R.R."/>
            <person name="La Ragione R."/>
            <person name="Hildebrand F."/>
            <person name="Pallen M.J."/>
        </authorList>
    </citation>
    <scope>NUCLEOTIDE SEQUENCE</scope>
    <source>
        <strain evidence="1">CHK183-1962</strain>
    </source>
</reference>
<gene>
    <name evidence="1" type="ORF">H9734_01260</name>
</gene>
<dbReference type="Proteomes" id="UP000886890">
    <property type="component" value="Unassembled WGS sequence"/>
</dbReference>
<dbReference type="PROSITE" id="PS51273">
    <property type="entry name" value="GATASE_TYPE_1"/>
    <property type="match status" value="1"/>
</dbReference>
<organism evidence="1 2">
    <name type="scientific">Candidatus Fusicatenibacter merdavium</name>
    <dbReference type="NCBI Taxonomy" id="2838600"/>
    <lineage>
        <taxon>Bacteria</taxon>
        <taxon>Bacillati</taxon>
        <taxon>Bacillota</taxon>
        <taxon>Clostridia</taxon>
        <taxon>Lachnospirales</taxon>
        <taxon>Lachnospiraceae</taxon>
        <taxon>Fusicatenibacter</taxon>
    </lineage>
</organism>
<comment type="caution">
    <text evidence="1">The sequence shown here is derived from an EMBL/GenBank/DDBJ whole genome shotgun (WGS) entry which is preliminary data.</text>
</comment>
<evidence type="ECO:0000313" key="1">
    <source>
        <dbReference type="EMBL" id="HIX76215.1"/>
    </source>
</evidence>
<dbReference type="GO" id="GO:0005829">
    <property type="term" value="C:cytosol"/>
    <property type="evidence" value="ECO:0007669"/>
    <property type="project" value="TreeGrafter"/>
</dbReference>
<dbReference type="Gene3D" id="3.40.50.880">
    <property type="match status" value="1"/>
</dbReference>
<accession>A0A9D1XBK9</accession>
<dbReference type="CDD" id="cd01745">
    <property type="entry name" value="GATase1_2"/>
    <property type="match status" value="1"/>
</dbReference>
<dbReference type="AlphaFoldDB" id="A0A9D1XBK9"/>
<dbReference type="InterPro" id="IPR029062">
    <property type="entry name" value="Class_I_gatase-like"/>
</dbReference>
<proteinExistence type="predicted"/>
<protein>
    <submittedName>
        <fullName evidence="1">Gamma-glutamyl-gamma-aminobutyrate hydrolase family protein</fullName>
    </submittedName>
</protein>
<dbReference type="PANTHER" id="PTHR43235:SF1">
    <property type="entry name" value="GLUTAMINE AMIDOTRANSFERASE PB2B2.05-RELATED"/>
    <property type="match status" value="1"/>
</dbReference>
<sequence length="246" mass="27106">MSKPVIGILGNTFKTAPGQFSSALREYVNSDYVEAVLKNGGTPAVIPTAGMQEDPEEALSFCDGILVPGGEDVHPWYYGEEPSPGIGTIRPEIDEAWMAAGKYALEKKIPMFGICKGIQFLNVLCGGTLYQDLYTQKKDCILHMQSLERSYLFHHVDVLGNTHLAKILGEGKHPVNSMHHQAVRDLGENLRVSAVAPDGTIEAIESIDGQIVAVQWHPEGLTTSAPEMNRLFADLVERSRKYRDQR</sequence>
<dbReference type="Pfam" id="PF07722">
    <property type="entry name" value="Peptidase_C26"/>
    <property type="match status" value="1"/>
</dbReference>
<dbReference type="GO" id="GO:0016811">
    <property type="term" value="F:hydrolase activity, acting on carbon-nitrogen (but not peptide) bonds, in linear amides"/>
    <property type="evidence" value="ECO:0007669"/>
    <property type="project" value="InterPro"/>
</dbReference>
<dbReference type="InterPro" id="IPR044668">
    <property type="entry name" value="PuuD-like"/>
</dbReference>